<dbReference type="InterPro" id="IPR009057">
    <property type="entry name" value="Homeodomain-like_sf"/>
</dbReference>
<dbReference type="InterPro" id="IPR036271">
    <property type="entry name" value="Tet_transcr_reg_TetR-rel_C_sf"/>
</dbReference>
<evidence type="ECO:0000313" key="4">
    <source>
        <dbReference type="EMBL" id="EAQ51206.1"/>
    </source>
</evidence>
<dbReference type="PRINTS" id="PR00455">
    <property type="entry name" value="HTHTETR"/>
</dbReference>
<dbReference type="HOGENOM" id="CLU_069356_30_0_10"/>
<accession>A3XHN7</accession>
<dbReference type="EMBL" id="AANC01000001">
    <property type="protein sequence ID" value="EAQ51206.1"/>
    <property type="molecule type" value="Genomic_DNA"/>
</dbReference>
<evidence type="ECO:0000259" key="3">
    <source>
        <dbReference type="PROSITE" id="PS50977"/>
    </source>
</evidence>
<keyword evidence="1 2" id="KW-0238">DNA-binding</keyword>
<dbReference type="SUPFAM" id="SSF46689">
    <property type="entry name" value="Homeodomain-like"/>
    <property type="match status" value="1"/>
</dbReference>
<dbReference type="PROSITE" id="PS50977">
    <property type="entry name" value="HTH_TETR_2"/>
    <property type="match status" value="1"/>
</dbReference>
<dbReference type="Gene3D" id="1.10.357.10">
    <property type="entry name" value="Tetracycline Repressor, domain 2"/>
    <property type="match status" value="1"/>
</dbReference>
<feature type="domain" description="HTH tetR-type" evidence="3">
    <location>
        <begin position="3"/>
        <end position="63"/>
    </location>
</feature>
<protein>
    <recommendedName>
        <fullName evidence="3">HTH tetR-type domain-containing protein</fullName>
    </recommendedName>
</protein>
<dbReference type="eggNOG" id="COG1309">
    <property type="taxonomic scope" value="Bacteria"/>
</dbReference>
<keyword evidence="5" id="KW-1185">Reference proteome</keyword>
<organism evidence="4 5">
    <name type="scientific">Leeuwenhoekiella blandensis (strain CECT 7118 / CCUG 51940 / KCTC 22103 / MED217)</name>
    <name type="common">Flavobacterium sp. (strain MED217)</name>
    <dbReference type="NCBI Taxonomy" id="398720"/>
    <lineage>
        <taxon>Bacteria</taxon>
        <taxon>Pseudomonadati</taxon>
        <taxon>Bacteroidota</taxon>
        <taxon>Flavobacteriia</taxon>
        <taxon>Flavobacteriales</taxon>
        <taxon>Flavobacteriaceae</taxon>
        <taxon>Leeuwenhoekiella</taxon>
    </lineage>
</organism>
<gene>
    <name evidence="4" type="ORF">MED217_16725</name>
</gene>
<evidence type="ECO:0000313" key="5">
    <source>
        <dbReference type="Proteomes" id="UP000001601"/>
    </source>
</evidence>
<dbReference type="Proteomes" id="UP000001601">
    <property type="component" value="Unassembled WGS sequence"/>
</dbReference>
<comment type="caution">
    <text evidence="4">The sequence shown here is derived from an EMBL/GenBank/DDBJ whole genome shotgun (WGS) entry which is preliminary data.</text>
</comment>
<reference evidence="4 5" key="1">
    <citation type="journal article" date="2007" name="Nature">
        <title>Light stimulates growth of proteorhodopsin-containing marine Flavobacteria.</title>
        <authorList>
            <person name="Gomez-Consarnau L."/>
            <person name="Gonzalez J.M."/>
            <person name="Coll-Llado M."/>
            <person name="Gourdon P."/>
            <person name="Pascher T."/>
            <person name="Neutze R."/>
            <person name="Pedros-Alio C."/>
            <person name="Pinhassi J."/>
        </authorList>
    </citation>
    <scope>NUCLEOTIDE SEQUENCE [LARGE SCALE GENOMIC DNA]</scope>
    <source>
        <strain evidence="4 5">MED217</strain>
    </source>
</reference>
<sequence length="205" mass="23928">MPRFMKTEILNNATQLFLNQGFKSVTMDDIATHMGISKKTIYANYAHKTELVEAVGHHLLNNVQCAVKDMVDEHMNPIEELYEIKKYVIQHLQGEKTSSIQQMMKYYPKIFTKLRASQNEFMRGCMEKNISRGIELGLFRDNLDVEFVSRMYQIGITNIKDETIFPSDKFPQIALYETYLEYHLRGIVTPEGRKILNQIIHSNQD</sequence>
<dbReference type="PANTHER" id="PTHR43479:SF11">
    <property type="entry name" value="ACREF_ENVCD OPERON REPRESSOR-RELATED"/>
    <property type="match status" value="1"/>
</dbReference>
<dbReference type="PANTHER" id="PTHR43479">
    <property type="entry name" value="ACREF/ENVCD OPERON REPRESSOR-RELATED"/>
    <property type="match status" value="1"/>
</dbReference>
<dbReference type="Gene3D" id="1.10.10.60">
    <property type="entry name" value="Homeodomain-like"/>
    <property type="match status" value="1"/>
</dbReference>
<dbReference type="InterPro" id="IPR050624">
    <property type="entry name" value="HTH-type_Tx_Regulator"/>
</dbReference>
<proteinExistence type="predicted"/>
<dbReference type="InterPro" id="IPR001647">
    <property type="entry name" value="HTH_TetR"/>
</dbReference>
<name>A3XHN7_LEEBM</name>
<feature type="DNA-binding region" description="H-T-H motif" evidence="2">
    <location>
        <begin position="26"/>
        <end position="45"/>
    </location>
</feature>
<dbReference type="GO" id="GO:0003677">
    <property type="term" value="F:DNA binding"/>
    <property type="evidence" value="ECO:0007669"/>
    <property type="project" value="UniProtKB-UniRule"/>
</dbReference>
<evidence type="ECO:0000256" key="2">
    <source>
        <dbReference type="PROSITE-ProRule" id="PRU00335"/>
    </source>
</evidence>
<evidence type="ECO:0000256" key="1">
    <source>
        <dbReference type="ARBA" id="ARBA00023125"/>
    </source>
</evidence>
<dbReference type="STRING" id="398720.MED217_16725"/>
<dbReference type="Pfam" id="PF00440">
    <property type="entry name" value="TetR_N"/>
    <property type="match status" value="1"/>
</dbReference>
<dbReference type="AlphaFoldDB" id="A3XHN7"/>
<dbReference type="SUPFAM" id="SSF48498">
    <property type="entry name" value="Tetracyclin repressor-like, C-terminal domain"/>
    <property type="match status" value="1"/>
</dbReference>